<evidence type="ECO:0000256" key="5">
    <source>
        <dbReference type="PROSITE-ProRule" id="PRU00023"/>
    </source>
</evidence>
<dbReference type="GO" id="GO:0008270">
    <property type="term" value="F:zinc ion binding"/>
    <property type="evidence" value="ECO:0007669"/>
    <property type="project" value="InterPro"/>
</dbReference>
<dbReference type="Pfam" id="PF21533">
    <property type="entry name" value="EHMT1-2_CRR"/>
    <property type="match status" value="1"/>
</dbReference>
<dbReference type="PROSITE" id="PS50297">
    <property type="entry name" value="ANK_REP_REGION"/>
    <property type="match status" value="3"/>
</dbReference>
<dbReference type="GO" id="GO:0046974">
    <property type="term" value="F:histone H3K9 methyltransferase activity"/>
    <property type="evidence" value="ECO:0007669"/>
    <property type="project" value="TreeGrafter"/>
</dbReference>
<dbReference type="SMART" id="SM00248">
    <property type="entry name" value="ANK"/>
    <property type="match status" value="6"/>
</dbReference>
<feature type="compositionally biased region" description="Low complexity" evidence="6">
    <location>
        <begin position="362"/>
        <end position="387"/>
    </location>
</feature>
<evidence type="ECO:0000256" key="2">
    <source>
        <dbReference type="ARBA" id="ARBA00022454"/>
    </source>
</evidence>
<dbReference type="InterPro" id="IPR046341">
    <property type="entry name" value="SET_dom_sf"/>
</dbReference>
<dbReference type="CDD" id="cd10543">
    <property type="entry name" value="SET_EHMT"/>
    <property type="match status" value="1"/>
</dbReference>
<dbReference type="GO" id="GO:0000122">
    <property type="term" value="P:negative regulation of transcription by RNA polymerase II"/>
    <property type="evidence" value="ECO:0007669"/>
    <property type="project" value="TreeGrafter"/>
</dbReference>
<dbReference type="CDD" id="cd20905">
    <property type="entry name" value="EHMT_ZBD"/>
    <property type="match status" value="1"/>
</dbReference>
<dbReference type="InterPro" id="IPR002110">
    <property type="entry name" value="Ankyrin_rpt"/>
</dbReference>
<evidence type="ECO:0000313" key="9">
    <source>
        <dbReference type="EMBL" id="KAG5680044.1"/>
    </source>
</evidence>
<keyword evidence="5" id="KW-0040">ANK repeat</keyword>
<dbReference type="SMART" id="SM00384">
    <property type="entry name" value="AT_hook"/>
    <property type="match status" value="4"/>
</dbReference>
<accession>A0A9J6CD64</accession>
<dbReference type="SMART" id="SM00317">
    <property type="entry name" value="SET"/>
    <property type="match status" value="1"/>
</dbReference>
<feature type="compositionally biased region" description="Low complexity" evidence="6">
    <location>
        <begin position="145"/>
        <end position="161"/>
    </location>
</feature>
<dbReference type="PROSITE" id="PS50867">
    <property type="entry name" value="PRE_SET"/>
    <property type="match status" value="1"/>
</dbReference>
<dbReference type="SUPFAM" id="SSF48403">
    <property type="entry name" value="Ankyrin repeat"/>
    <property type="match status" value="1"/>
</dbReference>
<feature type="region of interest" description="Disordered" evidence="6">
    <location>
        <begin position="744"/>
        <end position="812"/>
    </location>
</feature>
<feature type="compositionally biased region" description="Polar residues" evidence="6">
    <location>
        <begin position="785"/>
        <end position="807"/>
    </location>
</feature>
<dbReference type="Pfam" id="PF12796">
    <property type="entry name" value="Ank_2"/>
    <property type="match status" value="2"/>
</dbReference>
<reference evidence="9" key="1">
    <citation type="submission" date="2021-03" db="EMBL/GenBank/DDBJ databases">
        <title>Chromosome level genome of the anhydrobiotic midge Polypedilum vanderplanki.</title>
        <authorList>
            <person name="Yoshida Y."/>
            <person name="Kikawada T."/>
            <person name="Gusev O."/>
        </authorList>
    </citation>
    <scope>NUCLEOTIDE SEQUENCE</scope>
    <source>
        <strain evidence="9">NIAS01</strain>
        <tissue evidence="9">Whole body or cell culture</tissue>
    </source>
</reference>
<proteinExistence type="predicted"/>
<dbReference type="SUPFAM" id="SSF82199">
    <property type="entry name" value="SET domain"/>
    <property type="match status" value="1"/>
</dbReference>
<evidence type="ECO:0000256" key="6">
    <source>
        <dbReference type="SAM" id="MobiDB-lite"/>
    </source>
</evidence>
<feature type="repeat" description="ANK" evidence="5">
    <location>
        <begin position="1217"/>
        <end position="1249"/>
    </location>
</feature>
<comment type="caution">
    <text evidence="9">The sequence shown here is derived from an EMBL/GenBank/DDBJ whole genome shotgun (WGS) entry which is preliminary data.</text>
</comment>
<dbReference type="InterPro" id="IPR007728">
    <property type="entry name" value="Pre-SET_dom"/>
</dbReference>
<feature type="compositionally biased region" description="Basic and acidic residues" evidence="6">
    <location>
        <begin position="708"/>
        <end position="717"/>
    </location>
</feature>
<dbReference type="SMART" id="SM00468">
    <property type="entry name" value="PreSET"/>
    <property type="match status" value="1"/>
</dbReference>
<dbReference type="GO" id="GO:0002039">
    <property type="term" value="F:p53 binding"/>
    <property type="evidence" value="ECO:0007669"/>
    <property type="project" value="InterPro"/>
</dbReference>
<feature type="compositionally biased region" description="Polar residues" evidence="6">
    <location>
        <begin position="611"/>
        <end position="621"/>
    </location>
</feature>
<keyword evidence="2" id="KW-0158">Chromosome</keyword>
<dbReference type="GO" id="GO:0005634">
    <property type="term" value="C:nucleus"/>
    <property type="evidence" value="ECO:0007669"/>
    <property type="project" value="InterPro"/>
</dbReference>
<comment type="subcellular location">
    <subcellularLocation>
        <location evidence="1">Chromosome</location>
    </subcellularLocation>
</comment>
<dbReference type="PROSITE" id="PS50280">
    <property type="entry name" value="SET"/>
    <property type="match status" value="1"/>
</dbReference>
<gene>
    <name evidence="9" type="ORF">PVAND_009575</name>
</gene>
<keyword evidence="10" id="KW-1185">Reference proteome</keyword>
<evidence type="ECO:0000259" key="8">
    <source>
        <dbReference type="PROSITE" id="PS50867"/>
    </source>
</evidence>
<evidence type="ECO:0000259" key="7">
    <source>
        <dbReference type="PROSITE" id="PS50280"/>
    </source>
</evidence>
<feature type="compositionally biased region" description="Basic residues" evidence="6">
    <location>
        <begin position="759"/>
        <end position="768"/>
    </location>
</feature>
<dbReference type="PANTHER" id="PTHR46307">
    <property type="entry name" value="G9A, ISOFORM B"/>
    <property type="match status" value="1"/>
</dbReference>
<dbReference type="EMBL" id="JADBJN010000001">
    <property type="protein sequence ID" value="KAG5680044.1"/>
    <property type="molecule type" value="Genomic_DNA"/>
</dbReference>
<dbReference type="InterPro" id="IPR001214">
    <property type="entry name" value="SET_dom"/>
</dbReference>
<feature type="compositionally biased region" description="Basic and acidic residues" evidence="6">
    <location>
        <begin position="83"/>
        <end position="100"/>
    </location>
</feature>
<dbReference type="InterPro" id="IPR017956">
    <property type="entry name" value="AT_hook_DNA-bd_motif"/>
</dbReference>
<feature type="compositionally biased region" description="Polar residues" evidence="6">
    <location>
        <begin position="685"/>
        <end position="707"/>
    </location>
</feature>
<keyword evidence="4" id="KW-0949">S-adenosyl-L-methionine</keyword>
<dbReference type="InterPro" id="IPR043550">
    <property type="entry name" value="EHMT1/EHMT2"/>
</dbReference>
<dbReference type="Gene3D" id="1.25.40.20">
    <property type="entry name" value="Ankyrin repeat-containing domain"/>
    <property type="match status" value="2"/>
</dbReference>
<feature type="compositionally biased region" description="Basic and acidic residues" evidence="6">
    <location>
        <begin position="321"/>
        <end position="336"/>
    </location>
</feature>
<sequence length="1679" mass="188438">MTDLIKGLLSQMSSKFNEQTNPELVKKLDFHDDKTLKWKTLINNTYAKKDREKRNKNRNKDGEDSTDDKSQQQEPSTSTSLLNRRDTMSADNSDSERNNSEEEESMDNADELKASASISEKFGNNVKEKKLVIDDDLHTLEQKKSAAAQQASSTHTTISSTCDDDNDDEKNKIISTNLPQLNTNSQAIESNTKITQTTVTTSTLTADKKHDDNTTIMNSKNTENINSIGVALSDDDKKAGSIAKTSKINSNSSTITVISSTSFSSSTTLISANNNNSSNNKVIDKTIVASSSRNLRSNKNSSTQNSTTPTHRQISNSSSMSDDKIKSDEMAIKSDLEENDDSQNSSIAVHRKGRGRPRLDVAKNNNNNNTSTAIITKNSVDSVVVCGSGDGNNGNENESDVNQKRGRGRMPKTRSIIESSSSSSVVNEEKKLNEAVMTEETIEVKKEESTEETPKRRGRSRKLVEETISTDSSNVVKDEKDAELSQSGDESLKLQRKRGRFTKKLNEIEEDNKTESATNKAASITNTSTAVVVENSDDSKPRLLMTIRTDKSAVPKIITTNNTPSPPAVENDDQEKIIKKRGRRPKAITAVKQQTQIKKSTRLTKDDGDTGATSSESQQPSPKKLDPVLLAPPIGRMRSQRRIKPTAKILENEELRQGFEVTNCKRLSLSNENLMDSFGIDRSPPTASRSGNDSSTQRSPNVSSPESKTQEASHDNSDTILNKINFTNKKPCRDPQDFLNEIKSFKIGTNRSPEDNKKLTKSQQRRLLKQKEKHLGMLGLRPKNDYTSSSNESDTEEFNPNQASTSRRPPITLRLRNQHKSNNDMKHRNLNLRKRENDRNIAQSEKRMKMAAANTTVSHHHEREIESSDDDCIVIENNTKVTGKENNHVNLICSCHQKTKYYIKQGQSLSLSVNGKIFCCAIDEIEKRKIGCTNELTESLICLYRPSVKVSYMVLCASHKKRLLSHNCCCGCGLFCTQGTFVICNNKHFFHRNCATKYILNTPYEPDNPNYTGPTLLLKCPHCGIDAPDFDYRVTMRCENLPVFVQHRSNVPKPAKMGNMLRQSQHNLQVQINSLTLNIEKLIPENVMQILKTAYERLKSQHGSTSDLSKLFAPKDVFYAIYRKDGDERMAEIVASGFNLMTPLKDFHNGTCLHLISNFGSLTMAYLILSRANSHDFVNMMDKEMRTPIMYSVAGKKHEILKLLCQCGADVTIKGPDGMTVLHLAAKSGNLTATQIVLENYRQIATISKLHKFINTTDDGHWTPLVWAAENGHGEIVNYLISLGADPNICDSENNTVLHWASLAGKLESIYPLMSNSDLNIQNIHGDTPLHIATRQSKPRICMLLMAHGANLNIRNLANETPLDVADEKGECAKLLRFNMDLRSIGIGGWKCAIGEKLILCNDISNGREVYPIQIMKNLQHSDEVILPDFKYITKNILLQNSIQIDQRISQMRICSCSDNCISENCQCAQISLQNWYNIDGRLISNFNYADPPMLFECNDVCGCNKLLCKNRIVQNGIKFPLTIFECDDKIKGFGVKCLTRIRKGSFVAQYLGEILTDQEADRRTDDSYFFDLGASDHCIDANFYGNVSRFFNHSCSPNVVPVRVYYEHQDLRFPKIAFFASKDIEAGEEIVFDYGEKFWMIKYKFFKCLCKSDKCRYSAETIDKTVAEYNQRHGAMNN</sequence>
<dbReference type="GO" id="GO:0032259">
    <property type="term" value="P:methylation"/>
    <property type="evidence" value="ECO:0007669"/>
    <property type="project" value="UniProtKB-KW"/>
</dbReference>
<dbReference type="Proteomes" id="UP001107558">
    <property type="component" value="Chromosome 1"/>
</dbReference>
<feature type="compositionally biased region" description="Polar residues" evidence="6">
    <location>
        <begin position="72"/>
        <end position="82"/>
    </location>
</feature>
<feature type="domain" description="SET" evidence="7">
    <location>
        <begin position="1520"/>
        <end position="1636"/>
    </location>
</feature>
<protein>
    <submittedName>
        <fullName evidence="9">Uncharacterized protein</fullName>
    </submittedName>
</protein>
<dbReference type="PROSITE" id="PS50088">
    <property type="entry name" value="ANK_REPEAT"/>
    <property type="match status" value="3"/>
</dbReference>
<evidence type="ECO:0000256" key="3">
    <source>
        <dbReference type="ARBA" id="ARBA00022603"/>
    </source>
</evidence>
<feature type="domain" description="Pre-SET" evidence="8">
    <location>
        <begin position="1453"/>
        <end position="1517"/>
    </location>
</feature>
<dbReference type="Pfam" id="PF00856">
    <property type="entry name" value="SET"/>
    <property type="match status" value="1"/>
</dbReference>
<evidence type="ECO:0000256" key="1">
    <source>
        <dbReference type="ARBA" id="ARBA00004286"/>
    </source>
</evidence>
<feature type="compositionally biased region" description="Basic and acidic residues" evidence="6">
    <location>
        <begin position="48"/>
        <end position="71"/>
    </location>
</feature>
<name>A0A9J6CD64_POLVA</name>
<feature type="region of interest" description="Disordered" evidence="6">
    <location>
        <begin position="48"/>
        <end position="111"/>
    </location>
</feature>
<feature type="compositionally biased region" description="Low complexity" evidence="6">
    <location>
        <begin position="290"/>
        <end position="320"/>
    </location>
</feature>
<dbReference type="GO" id="GO:0000785">
    <property type="term" value="C:chromatin"/>
    <property type="evidence" value="ECO:0007669"/>
    <property type="project" value="TreeGrafter"/>
</dbReference>
<evidence type="ECO:0000256" key="4">
    <source>
        <dbReference type="ARBA" id="ARBA00022691"/>
    </source>
</evidence>
<dbReference type="Gene3D" id="2.170.270.10">
    <property type="entry name" value="SET domain"/>
    <property type="match status" value="1"/>
</dbReference>
<feature type="region of interest" description="Disordered" evidence="6">
    <location>
        <begin position="289"/>
        <end position="497"/>
    </location>
</feature>
<feature type="repeat" description="ANK" evidence="5">
    <location>
        <begin position="1325"/>
        <end position="1357"/>
    </location>
</feature>
<feature type="repeat" description="ANK" evidence="5">
    <location>
        <begin position="1260"/>
        <end position="1292"/>
    </location>
</feature>
<feature type="compositionally biased region" description="Basic and acidic residues" evidence="6">
    <location>
        <begin position="442"/>
        <end position="455"/>
    </location>
</feature>
<dbReference type="OrthoDB" id="616263at2759"/>
<dbReference type="InterPro" id="IPR036770">
    <property type="entry name" value="Ankyrin_rpt-contain_sf"/>
</dbReference>
<organism evidence="9 10">
    <name type="scientific">Polypedilum vanderplanki</name>
    <name type="common">Sleeping chironomid midge</name>
    <dbReference type="NCBI Taxonomy" id="319348"/>
    <lineage>
        <taxon>Eukaryota</taxon>
        <taxon>Metazoa</taxon>
        <taxon>Ecdysozoa</taxon>
        <taxon>Arthropoda</taxon>
        <taxon>Hexapoda</taxon>
        <taxon>Insecta</taxon>
        <taxon>Pterygota</taxon>
        <taxon>Neoptera</taxon>
        <taxon>Endopterygota</taxon>
        <taxon>Diptera</taxon>
        <taxon>Nematocera</taxon>
        <taxon>Chironomoidea</taxon>
        <taxon>Chironomidae</taxon>
        <taxon>Chironominae</taxon>
        <taxon>Polypedilum</taxon>
        <taxon>Polypedilum</taxon>
    </lineage>
</organism>
<keyword evidence="3" id="KW-0808">Transferase</keyword>
<dbReference type="InterPro" id="IPR047762">
    <property type="entry name" value="EHMT_CRR"/>
</dbReference>
<dbReference type="Pfam" id="PF05033">
    <property type="entry name" value="Pre-SET"/>
    <property type="match status" value="1"/>
</dbReference>
<dbReference type="PANTHER" id="PTHR46307:SF4">
    <property type="entry name" value="G9A, ISOFORM B"/>
    <property type="match status" value="1"/>
</dbReference>
<keyword evidence="3" id="KW-0489">Methyltransferase</keyword>
<feature type="region of interest" description="Disordered" evidence="6">
    <location>
        <begin position="557"/>
        <end position="643"/>
    </location>
</feature>
<evidence type="ECO:0000313" key="10">
    <source>
        <dbReference type="Proteomes" id="UP001107558"/>
    </source>
</evidence>
<feature type="region of interest" description="Disordered" evidence="6">
    <location>
        <begin position="143"/>
        <end position="171"/>
    </location>
</feature>
<feature type="region of interest" description="Disordered" evidence="6">
    <location>
        <begin position="675"/>
        <end position="719"/>
    </location>
</feature>
<dbReference type="GO" id="GO:0003677">
    <property type="term" value="F:DNA binding"/>
    <property type="evidence" value="ECO:0007669"/>
    <property type="project" value="InterPro"/>
</dbReference>